<gene>
    <name evidence="1" type="ORF">DVH24_005604</name>
</gene>
<comment type="caution">
    <text evidence="1">The sequence shown here is derived from an EMBL/GenBank/DDBJ whole genome shotgun (WGS) entry which is preliminary data.</text>
</comment>
<dbReference type="EMBL" id="RDQH01000337">
    <property type="protein sequence ID" value="RXH83351.1"/>
    <property type="molecule type" value="Genomic_DNA"/>
</dbReference>
<keyword evidence="2" id="KW-1185">Reference proteome</keyword>
<protein>
    <submittedName>
        <fullName evidence="1">Uncharacterized protein</fullName>
    </submittedName>
</protein>
<reference evidence="1 2" key="1">
    <citation type="submission" date="2018-10" db="EMBL/GenBank/DDBJ databases">
        <title>A high-quality apple genome assembly.</title>
        <authorList>
            <person name="Hu J."/>
        </authorList>
    </citation>
    <scope>NUCLEOTIDE SEQUENCE [LARGE SCALE GENOMIC DNA]</scope>
    <source>
        <strain evidence="2">cv. HFTH1</strain>
        <tissue evidence="1">Young leaf</tissue>
    </source>
</reference>
<sequence>AVSHSRFLVPHGFRLAPQQLNHYRNHHSSGLYFDCIVSVFVSISISAGSLIPAASAPVKPQKTPEVNFLKLGFNFVGLGSAPRVAAQEIKMSRFSETEAVVFPSLWILGDIYVAIKGFTNEQKAIENGILSEELEEEEMANGEEKSSDFYAVLGLEKKCTDSELRWLIFVAVIELSYKFRLNAGLNEERHYLTELFPRPRPST</sequence>
<accession>A0A498IPF3</accession>
<dbReference type="AlphaFoldDB" id="A0A498IPF3"/>
<evidence type="ECO:0000313" key="2">
    <source>
        <dbReference type="Proteomes" id="UP000290289"/>
    </source>
</evidence>
<feature type="non-terminal residue" evidence="1">
    <location>
        <position position="1"/>
    </location>
</feature>
<name>A0A498IPF3_MALDO</name>
<evidence type="ECO:0000313" key="1">
    <source>
        <dbReference type="EMBL" id="RXH83351.1"/>
    </source>
</evidence>
<proteinExistence type="predicted"/>
<dbReference type="Proteomes" id="UP000290289">
    <property type="component" value="Chromosome 11"/>
</dbReference>
<organism evidence="1 2">
    <name type="scientific">Malus domestica</name>
    <name type="common">Apple</name>
    <name type="synonym">Pyrus malus</name>
    <dbReference type="NCBI Taxonomy" id="3750"/>
    <lineage>
        <taxon>Eukaryota</taxon>
        <taxon>Viridiplantae</taxon>
        <taxon>Streptophyta</taxon>
        <taxon>Embryophyta</taxon>
        <taxon>Tracheophyta</taxon>
        <taxon>Spermatophyta</taxon>
        <taxon>Magnoliopsida</taxon>
        <taxon>eudicotyledons</taxon>
        <taxon>Gunneridae</taxon>
        <taxon>Pentapetalae</taxon>
        <taxon>rosids</taxon>
        <taxon>fabids</taxon>
        <taxon>Rosales</taxon>
        <taxon>Rosaceae</taxon>
        <taxon>Amygdaloideae</taxon>
        <taxon>Maleae</taxon>
        <taxon>Malus</taxon>
    </lineage>
</organism>